<organism evidence="2 3">
    <name type="scientific">Lasallia pustulata</name>
    <dbReference type="NCBI Taxonomy" id="136370"/>
    <lineage>
        <taxon>Eukaryota</taxon>
        <taxon>Fungi</taxon>
        <taxon>Dikarya</taxon>
        <taxon>Ascomycota</taxon>
        <taxon>Pezizomycotina</taxon>
        <taxon>Lecanoromycetes</taxon>
        <taxon>OSLEUM clade</taxon>
        <taxon>Umbilicariomycetidae</taxon>
        <taxon>Umbilicariales</taxon>
        <taxon>Umbilicariaceae</taxon>
        <taxon>Lasallia</taxon>
    </lineage>
</organism>
<dbReference type="EMBL" id="VXIT01000025">
    <property type="protein sequence ID" value="KAA6406569.1"/>
    <property type="molecule type" value="Genomic_DNA"/>
</dbReference>
<sequence length="157" mass="17241">MALTGKIVPYLRYSTRYVLGTVLGTGDAGLAISRCTPLSALGPGMPSATSANHMAVTYQQHASVLIATKDQSPGVHTARHQASGMLKRGEGGRRVRGRGRRRWIEACRIPAQSSRVQASRRTIKSCHKSTQTSRPGQADQDTRHILQEPQRDNNQYY</sequence>
<reference evidence="2 3" key="1">
    <citation type="submission" date="2019-09" db="EMBL/GenBank/DDBJ databases">
        <title>The hologenome of the rock-dwelling lichen Lasallia pustulata.</title>
        <authorList>
            <person name="Greshake Tzovaras B."/>
            <person name="Segers F."/>
            <person name="Bicker A."/>
            <person name="Dal Grande F."/>
            <person name="Otte J."/>
            <person name="Hankeln T."/>
            <person name="Schmitt I."/>
            <person name="Ebersberger I."/>
        </authorList>
    </citation>
    <scope>NUCLEOTIDE SEQUENCE [LARGE SCALE GENOMIC DNA]</scope>
    <source>
        <strain evidence="2">A1-1</strain>
    </source>
</reference>
<accession>A0A5M8PB93</accession>
<evidence type="ECO:0000313" key="3">
    <source>
        <dbReference type="Proteomes" id="UP000324767"/>
    </source>
</evidence>
<feature type="compositionally biased region" description="Basic and acidic residues" evidence="1">
    <location>
        <begin position="140"/>
        <end position="151"/>
    </location>
</feature>
<feature type="region of interest" description="Disordered" evidence="1">
    <location>
        <begin position="115"/>
        <end position="157"/>
    </location>
</feature>
<comment type="caution">
    <text evidence="2">The sequence shown here is derived from an EMBL/GenBank/DDBJ whole genome shotgun (WGS) entry which is preliminary data.</text>
</comment>
<evidence type="ECO:0000313" key="2">
    <source>
        <dbReference type="EMBL" id="KAA6406569.1"/>
    </source>
</evidence>
<name>A0A5M8PB93_9LECA</name>
<dbReference type="Proteomes" id="UP000324767">
    <property type="component" value="Unassembled WGS sequence"/>
</dbReference>
<gene>
    <name evidence="2" type="ORF">FRX48_09624</name>
</gene>
<protein>
    <submittedName>
        <fullName evidence="2">Uncharacterized protein</fullName>
    </submittedName>
</protein>
<evidence type="ECO:0000256" key="1">
    <source>
        <dbReference type="SAM" id="MobiDB-lite"/>
    </source>
</evidence>
<proteinExistence type="predicted"/>
<dbReference type="AlphaFoldDB" id="A0A5M8PB93"/>